<keyword evidence="7" id="KW-0051">Antiviral defense</keyword>
<evidence type="ECO:0000256" key="5">
    <source>
        <dbReference type="ARBA" id="ARBA00022842"/>
    </source>
</evidence>
<dbReference type="EC" id="2.7.7.49" evidence="1"/>
<keyword evidence="2" id="KW-0808">Transferase</keyword>
<keyword evidence="4" id="KW-0479">Metal-binding</keyword>
<sequence length="412" mass="46918">MARRNQNINLKTTIGNQLQYIYSADELTNVLNDVAKQIGVQAGFRTNQLQCFADTGKDDRRTTRYRMRKKHGGTRAIVAPHSSLLFMLQAFNALLQDFYVPTPWCYGFVRDKSVAQNAQQHVGKRYILNIDLKDFFPSITRQMVEDVLLAEPIKCSTEAAKLLSGLCTATEPQGDVLPQGFPTSPTLSNMVCRKMDEELAAAAQRIGATYTRYADDMTFSSDNDVLRTTGSFYMQLSTIVEKYGFRLNERKTRLQRRGRRQQVTGVVVSDKVNVTREYARQIRTLLYMWERYGYEDASEKALWNYRNQHGKTKGHSKRINLSAVLRGRLSYMKMVKGEADPTYLKLWNKYCALHAAGYPKSKTRKRGMRPANDDSMHVGGYLGDPPRRGCALVIAFFALLTFAGLLAWNLYA</sequence>
<evidence type="ECO:0000259" key="11">
    <source>
        <dbReference type="PROSITE" id="PS50878"/>
    </source>
</evidence>
<dbReference type="GO" id="GO:0003964">
    <property type="term" value="F:RNA-directed DNA polymerase activity"/>
    <property type="evidence" value="ECO:0007669"/>
    <property type="project" value="UniProtKB-KW"/>
</dbReference>
<evidence type="ECO:0000313" key="13">
    <source>
        <dbReference type="Proteomes" id="UP000027442"/>
    </source>
</evidence>
<dbReference type="RefSeq" id="WP_018968074.1">
    <property type="nucleotide sequence ID" value="NZ_KB899220.1"/>
</dbReference>
<dbReference type="GO" id="GO:0003723">
    <property type="term" value="F:RNA binding"/>
    <property type="evidence" value="ECO:0007669"/>
    <property type="project" value="InterPro"/>
</dbReference>
<dbReference type="PROSITE" id="PS50878">
    <property type="entry name" value="RT_POL"/>
    <property type="match status" value="1"/>
</dbReference>
<comment type="similarity">
    <text evidence="8">Belongs to the bacterial reverse transcriptase family.</text>
</comment>
<dbReference type="InterPro" id="IPR000123">
    <property type="entry name" value="Reverse_transcriptase_msDNA"/>
</dbReference>
<keyword evidence="13" id="KW-1185">Reference proteome</keyword>
<evidence type="ECO:0000313" key="12">
    <source>
        <dbReference type="EMBL" id="KDR52824.1"/>
    </source>
</evidence>
<dbReference type="eggNOG" id="COG3344">
    <property type="taxonomic scope" value="Bacteria"/>
</dbReference>
<dbReference type="GO" id="GO:0051607">
    <property type="term" value="P:defense response to virus"/>
    <property type="evidence" value="ECO:0007669"/>
    <property type="project" value="UniProtKB-KW"/>
</dbReference>
<dbReference type="GO" id="GO:0046872">
    <property type="term" value="F:metal ion binding"/>
    <property type="evidence" value="ECO:0007669"/>
    <property type="project" value="UniProtKB-KW"/>
</dbReference>
<reference evidence="12 13" key="1">
    <citation type="submission" date="2013-08" db="EMBL/GenBank/DDBJ databases">
        <authorList>
            <person name="Weinstock G."/>
            <person name="Sodergren E."/>
            <person name="Wylie T."/>
            <person name="Fulton L."/>
            <person name="Fulton R."/>
            <person name="Fronick C."/>
            <person name="O'Laughlin M."/>
            <person name="Godfrey J."/>
            <person name="Miner T."/>
            <person name="Herter B."/>
            <person name="Appelbaum E."/>
            <person name="Cordes M."/>
            <person name="Lek S."/>
            <person name="Wollam A."/>
            <person name="Pepin K.H."/>
            <person name="Palsikar V.B."/>
            <person name="Mitreva M."/>
            <person name="Wilson R.K."/>
        </authorList>
    </citation>
    <scope>NUCLEOTIDE SEQUENCE [LARGE SCALE GENOMIC DNA]</scope>
    <source>
        <strain evidence="12 13">ATCC 15930</strain>
    </source>
</reference>
<dbReference type="PANTHER" id="PTHR34047">
    <property type="entry name" value="NUCLEAR INTRON MATURASE 1, MITOCHONDRIAL-RELATED"/>
    <property type="match status" value="1"/>
</dbReference>
<comment type="caution">
    <text evidence="12">The sequence shown here is derived from an EMBL/GenBank/DDBJ whole genome shotgun (WGS) entry which is preliminary data.</text>
</comment>
<evidence type="ECO:0000256" key="7">
    <source>
        <dbReference type="ARBA" id="ARBA00023118"/>
    </source>
</evidence>
<dbReference type="InterPro" id="IPR043502">
    <property type="entry name" value="DNA/RNA_pol_sf"/>
</dbReference>
<dbReference type="EMBL" id="JNGW01000043">
    <property type="protein sequence ID" value="KDR52824.1"/>
    <property type="molecule type" value="Genomic_DNA"/>
</dbReference>
<gene>
    <name evidence="12" type="ORF">HMPREF1991_01057</name>
</gene>
<evidence type="ECO:0000256" key="9">
    <source>
        <dbReference type="ARBA" id="ARBA00048173"/>
    </source>
</evidence>
<dbReference type="InterPro" id="IPR051083">
    <property type="entry name" value="GrpII_Intron_Splice-Mob/Def"/>
</dbReference>
<evidence type="ECO:0000256" key="1">
    <source>
        <dbReference type="ARBA" id="ARBA00012493"/>
    </source>
</evidence>
<proteinExistence type="inferred from homology"/>
<protein>
    <recommendedName>
        <fullName evidence="1">RNA-directed DNA polymerase</fullName>
        <ecNumber evidence="1">2.7.7.49</ecNumber>
    </recommendedName>
</protein>
<dbReference type="PATRIC" id="fig|1122985.7.peg.1099"/>
<name>A0A069QLB5_HOYLO</name>
<dbReference type="InterPro" id="IPR000477">
    <property type="entry name" value="RT_dom"/>
</dbReference>
<evidence type="ECO:0000256" key="8">
    <source>
        <dbReference type="ARBA" id="ARBA00034120"/>
    </source>
</evidence>
<dbReference type="CDD" id="cd03487">
    <property type="entry name" value="RT_Bac_retron_II"/>
    <property type="match status" value="1"/>
</dbReference>
<keyword evidence="5" id="KW-0460">Magnesium</keyword>
<keyword evidence="10" id="KW-1133">Transmembrane helix</keyword>
<keyword evidence="10" id="KW-0812">Transmembrane</keyword>
<dbReference type="Pfam" id="PF00078">
    <property type="entry name" value="RVT_1"/>
    <property type="match status" value="1"/>
</dbReference>
<evidence type="ECO:0000256" key="6">
    <source>
        <dbReference type="ARBA" id="ARBA00022918"/>
    </source>
</evidence>
<organism evidence="12 13">
    <name type="scientific">Hoylesella loescheii DSM 19665 = JCM 12249 = ATCC 15930</name>
    <dbReference type="NCBI Taxonomy" id="1122985"/>
    <lineage>
        <taxon>Bacteria</taxon>
        <taxon>Pseudomonadati</taxon>
        <taxon>Bacteroidota</taxon>
        <taxon>Bacteroidia</taxon>
        <taxon>Bacteroidales</taxon>
        <taxon>Prevotellaceae</taxon>
        <taxon>Hoylesella</taxon>
    </lineage>
</organism>
<dbReference type="PANTHER" id="PTHR34047:SF7">
    <property type="entry name" value="RNA-DIRECTED DNA POLYMERASE"/>
    <property type="match status" value="1"/>
</dbReference>
<keyword evidence="6 12" id="KW-0695">RNA-directed DNA polymerase</keyword>
<feature type="transmembrane region" description="Helical" evidence="10">
    <location>
        <begin position="390"/>
        <end position="411"/>
    </location>
</feature>
<accession>A0A069QLB5</accession>
<dbReference type="AlphaFoldDB" id="A0A069QLB5"/>
<comment type="catalytic activity">
    <reaction evidence="9">
        <text>DNA(n) + a 2'-deoxyribonucleoside 5'-triphosphate = DNA(n+1) + diphosphate</text>
        <dbReference type="Rhea" id="RHEA:22508"/>
        <dbReference type="Rhea" id="RHEA-COMP:17339"/>
        <dbReference type="Rhea" id="RHEA-COMP:17340"/>
        <dbReference type="ChEBI" id="CHEBI:33019"/>
        <dbReference type="ChEBI" id="CHEBI:61560"/>
        <dbReference type="ChEBI" id="CHEBI:173112"/>
        <dbReference type="EC" id="2.7.7.49"/>
    </reaction>
</comment>
<dbReference type="Proteomes" id="UP000027442">
    <property type="component" value="Unassembled WGS sequence"/>
</dbReference>
<dbReference type="PRINTS" id="PR00866">
    <property type="entry name" value="RNADNAPOLMS"/>
</dbReference>
<evidence type="ECO:0000256" key="2">
    <source>
        <dbReference type="ARBA" id="ARBA00022679"/>
    </source>
</evidence>
<keyword evidence="10" id="KW-0472">Membrane</keyword>
<feature type="domain" description="Reverse transcriptase" evidence="11">
    <location>
        <begin position="1"/>
        <end position="268"/>
    </location>
</feature>
<evidence type="ECO:0000256" key="10">
    <source>
        <dbReference type="SAM" id="Phobius"/>
    </source>
</evidence>
<evidence type="ECO:0000256" key="4">
    <source>
        <dbReference type="ARBA" id="ARBA00022723"/>
    </source>
</evidence>
<dbReference type="SUPFAM" id="SSF56672">
    <property type="entry name" value="DNA/RNA polymerases"/>
    <property type="match status" value="1"/>
</dbReference>
<dbReference type="HOGENOM" id="CLU_028398_2_1_10"/>
<evidence type="ECO:0000256" key="3">
    <source>
        <dbReference type="ARBA" id="ARBA00022695"/>
    </source>
</evidence>
<keyword evidence="3" id="KW-0548">Nucleotidyltransferase</keyword>